<evidence type="ECO:0000313" key="4">
    <source>
        <dbReference type="EMBL" id="KAH3796323.1"/>
    </source>
</evidence>
<feature type="region of interest" description="Disordered" evidence="2">
    <location>
        <begin position="119"/>
        <end position="139"/>
    </location>
</feature>
<feature type="domain" description="CCHC-type" evidence="3">
    <location>
        <begin position="105"/>
        <end position="122"/>
    </location>
</feature>
<keyword evidence="5" id="KW-1185">Reference proteome</keyword>
<dbReference type="GO" id="GO:0008270">
    <property type="term" value="F:zinc ion binding"/>
    <property type="evidence" value="ECO:0007669"/>
    <property type="project" value="UniProtKB-KW"/>
</dbReference>
<keyword evidence="1" id="KW-0862">Zinc</keyword>
<dbReference type="EMBL" id="JAIWYP010000007">
    <property type="protein sequence ID" value="KAH3796323.1"/>
    <property type="molecule type" value="Genomic_DNA"/>
</dbReference>
<dbReference type="PROSITE" id="PS50158">
    <property type="entry name" value="ZF_CCHC"/>
    <property type="match status" value="1"/>
</dbReference>
<comment type="caution">
    <text evidence="4">The sequence shown here is derived from an EMBL/GenBank/DDBJ whole genome shotgun (WGS) entry which is preliminary data.</text>
</comment>
<keyword evidence="1" id="KW-0863">Zinc-finger</keyword>
<dbReference type="SMART" id="SM00343">
    <property type="entry name" value="ZnF_C2HC"/>
    <property type="match status" value="1"/>
</dbReference>
<proteinExistence type="predicted"/>
<dbReference type="GO" id="GO:0003676">
    <property type="term" value="F:nucleic acid binding"/>
    <property type="evidence" value="ECO:0007669"/>
    <property type="project" value="InterPro"/>
</dbReference>
<dbReference type="AlphaFoldDB" id="A0A9D4J5F0"/>
<accession>A0A9D4J5F0</accession>
<sequence length="206" mass="23428">MLLFRYRPLNFLCHDYYIFYENQYTLRGLNDAIRHAVELEAFNRTKRAKSDGHVSAVGTDGNKPMKQLDELQKMVDMLSKQLNQFMGTAETSKPRYGSRPSVMERRCYTCGSKFHVRRQCPNNRHGPRDKERTTSEKPSVFDANASLRERSSLKPLKVAGATVFDSHDSPSAHAECCCSSSKQIKKLGMIMEAVCFGSVRTMLSSE</sequence>
<dbReference type="Proteomes" id="UP000828390">
    <property type="component" value="Unassembled WGS sequence"/>
</dbReference>
<evidence type="ECO:0000256" key="1">
    <source>
        <dbReference type="PROSITE-ProRule" id="PRU00047"/>
    </source>
</evidence>
<reference evidence="4" key="2">
    <citation type="submission" date="2020-11" db="EMBL/GenBank/DDBJ databases">
        <authorList>
            <person name="McCartney M.A."/>
            <person name="Auch B."/>
            <person name="Kono T."/>
            <person name="Mallez S."/>
            <person name="Becker A."/>
            <person name="Gohl D.M."/>
            <person name="Silverstein K.A.T."/>
            <person name="Koren S."/>
            <person name="Bechman K.B."/>
            <person name="Herman A."/>
            <person name="Abrahante J.E."/>
            <person name="Garbe J."/>
        </authorList>
    </citation>
    <scope>NUCLEOTIDE SEQUENCE</scope>
    <source>
        <strain evidence="4">Duluth1</strain>
        <tissue evidence="4">Whole animal</tissue>
    </source>
</reference>
<protein>
    <recommendedName>
        <fullName evidence="3">CCHC-type domain-containing protein</fullName>
    </recommendedName>
</protein>
<keyword evidence="1" id="KW-0479">Metal-binding</keyword>
<dbReference type="InterPro" id="IPR001878">
    <property type="entry name" value="Znf_CCHC"/>
</dbReference>
<gene>
    <name evidence="4" type="ORF">DPMN_149892</name>
</gene>
<evidence type="ECO:0000313" key="5">
    <source>
        <dbReference type="Proteomes" id="UP000828390"/>
    </source>
</evidence>
<evidence type="ECO:0000256" key="2">
    <source>
        <dbReference type="SAM" id="MobiDB-lite"/>
    </source>
</evidence>
<organism evidence="4 5">
    <name type="scientific">Dreissena polymorpha</name>
    <name type="common">Zebra mussel</name>
    <name type="synonym">Mytilus polymorpha</name>
    <dbReference type="NCBI Taxonomy" id="45954"/>
    <lineage>
        <taxon>Eukaryota</taxon>
        <taxon>Metazoa</taxon>
        <taxon>Spiralia</taxon>
        <taxon>Lophotrochozoa</taxon>
        <taxon>Mollusca</taxon>
        <taxon>Bivalvia</taxon>
        <taxon>Autobranchia</taxon>
        <taxon>Heteroconchia</taxon>
        <taxon>Euheterodonta</taxon>
        <taxon>Imparidentia</taxon>
        <taxon>Neoheterodontei</taxon>
        <taxon>Myida</taxon>
        <taxon>Dreissenoidea</taxon>
        <taxon>Dreissenidae</taxon>
        <taxon>Dreissena</taxon>
    </lineage>
</organism>
<evidence type="ECO:0000259" key="3">
    <source>
        <dbReference type="PROSITE" id="PS50158"/>
    </source>
</evidence>
<reference evidence="4" key="1">
    <citation type="journal article" date="2019" name="bioRxiv">
        <title>The Genome of the Zebra Mussel, Dreissena polymorpha: A Resource for Invasive Species Research.</title>
        <authorList>
            <person name="McCartney M.A."/>
            <person name="Auch B."/>
            <person name="Kono T."/>
            <person name="Mallez S."/>
            <person name="Zhang Y."/>
            <person name="Obille A."/>
            <person name="Becker A."/>
            <person name="Abrahante J.E."/>
            <person name="Garbe J."/>
            <person name="Badalamenti J.P."/>
            <person name="Herman A."/>
            <person name="Mangelson H."/>
            <person name="Liachko I."/>
            <person name="Sullivan S."/>
            <person name="Sone E.D."/>
            <person name="Koren S."/>
            <person name="Silverstein K.A.T."/>
            <person name="Beckman K.B."/>
            <person name="Gohl D.M."/>
        </authorList>
    </citation>
    <scope>NUCLEOTIDE SEQUENCE</scope>
    <source>
        <strain evidence="4">Duluth1</strain>
        <tissue evidence="4">Whole animal</tissue>
    </source>
</reference>
<name>A0A9D4J5F0_DREPO</name>
<feature type="compositionally biased region" description="Basic and acidic residues" evidence="2">
    <location>
        <begin position="126"/>
        <end position="135"/>
    </location>
</feature>
<dbReference type="Gene3D" id="4.10.60.10">
    <property type="entry name" value="Zinc finger, CCHC-type"/>
    <property type="match status" value="1"/>
</dbReference>